<dbReference type="PANTHER" id="PTHR12317">
    <property type="entry name" value="DIACYLGLYCEROL O-ACYLTRANSFERASE"/>
    <property type="match status" value="1"/>
</dbReference>
<evidence type="ECO:0000256" key="1">
    <source>
        <dbReference type="ARBA" id="ARBA00004477"/>
    </source>
</evidence>
<dbReference type="GO" id="GO:0019432">
    <property type="term" value="P:triglyceride biosynthetic process"/>
    <property type="evidence" value="ECO:0007669"/>
    <property type="project" value="TreeGrafter"/>
</dbReference>
<keyword evidence="8" id="KW-0319">Glycerol metabolism</keyword>
<evidence type="ECO:0000256" key="9">
    <source>
        <dbReference type="ARBA" id="ARBA00022824"/>
    </source>
</evidence>
<evidence type="ECO:0000256" key="14">
    <source>
        <dbReference type="RuleBase" id="RU367023"/>
    </source>
</evidence>
<evidence type="ECO:0000256" key="7">
    <source>
        <dbReference type="ARBA" id="ARBA00022692"/>
    </source>
</evidence>
<evidence type="ECO:0000313" key="15">
    <source>
        <dbReference type="EMBL" id="CAJ1408152.1"/>
    </source>
</evidence>
<keyword evidence="10 14" id="KW-1133">Transmembrane helix</keyword>
<keyword evidence="13" id="KW-0012">Acyltransferase</keyword>
<keyword evidence="12 14" id="KW-0472">Membrane</keyword>
<keyword evidence="16" id="KW-1185">Reference proteome</keyword>
<evidence type="ECO:0000256" key="4">
    <source>
        <dbReference type="ARBA" id="ARBA00005420"/>
    </source>
</evidence>
<name>A0AA36JKZ3_9DINO</name>
<sequence>MVSGGVLPTATVIGCWMSGPVLLVLWSIIFALSLDWFCLLVIPLYLMMFKLPDRKLRIGFWMAVMAWCFVADGSLRKIFASMVAIFACPVILDFRLPSWPEFVALMETTGEFKKYTKRCEVRGTELVHKDKTVFAFHPHGAISFAFTVNGIFDSEFLEKSTKLSFLIDDFLRNGNPVFRLLCDVYRAPRRQIVSADKNTIRRLMTEGSNVALVLGGFEEATVCDTGKDRVVLKSRKGIVKYCLQHGYRLQPVYSFGEDETYTFAQGLRDFRLWLNSFKVPAVAFFGNPVAPWLPKRQAKILTVIGEAVQCPHIPEPSPEEVNKWQQEYAKALTATFNKWKKEAGRAEAELEIF</sequence>
<protein>
    <recommendedName>
        <fullName evidence="14">Acyltransferase</fullName>
        <ecNumber evidence="14">2.3.1.-</ecNumber>
    </recommendedName>
</protein>
<keyword evidence="7 14" id="KW-0812">Transmembrane</keyword>
<gene>
    <name evidence="15" type="ORF">EVOR1521_LOCUS29658</name>
</gene>
<evidence type="ECO:0000256" key="11">
    <source>
        <dbReference type="ARBA" id="ARBA00023098"/>
    </source>
</evidence>
<comment type="pathway">
    <text evidence="3">Lipid metabolism.</text>
</comment>
<accession>A0AA36JKZ3</accession>
<keyword evidence="5" id="KW-0444">Lipid biosynthesis</keyword>
<comment type="pathway">
    <text evidence="2">Glycerolipid metabolism; triacylglycerol biosynthesis.</text>
</comment>
<evidence type="ECO:0000256" key="10">
    <source>
        <dbReference type="ARBA" id="ARBA00022989"/>
    </source>
</evidence>
<dbReference type="EC" id="2.3.1.-" evidence="14"/>
<dbReference type="GO" id="GO:0004144">
    <property type="term" value="F:diacylglycerol O-acyltransferase activity"/>
    <property type="evidence" value="ECO:0007669"/>
    <property type="project" value="TreeGrafter"/>
</dbReference>
<comment type="similarity">
    <text evidence="4 14">Belongs to the diacylglycerol acyltransferase family.</text>
</comment>
<dbReference type="InterPro" id="IPR007130">
    <property type="entry name" value="DAGAT"/>
</dbReference>
<evidence type="ECO:0000256" key="5">
    <source>
        <dbReference type="ARBA" id="ARBA00022516"/>
    </source>
</evidence>
<comment type="caution">
    <text evidence="15">The sequence shown here is derived from an EMBL/GenBank/DDBJ whole genome shotgun (WGS) entry which is preliminary data.</text>
</comment>
<keyword evidence="11" id="KW-0443">Lipid metabolism</keyword>
<feature type="transmembrane region" description="Helical" evidence="14">
    <location>
        <begin position="23"/>
        <end position="46"/>
    </location>
</feature>
<dbReference type="GO" id="GO:0006071">
    <property type="term" value="P:glycerol metabolic process"/>
    <property type="evidence" value="ECO:0007669"/>
    <property type="project" value="UniProtKB-KW"/>
</dbReference>
<keyword evidence="6 14" id="KW-0808">Transferase</keyword>
<evidence type="ECO:0000256" key="12">
    <source>
        <dbReference type="ARBA" id="ARBA00023136"/>
    </source>
</evidence>
<feature type="transmembrane region" description="Helical" evidence="14">
    <location>
        <begin position="58"/>
        <end position="75"/>
    </location>
</feature>
<dbReference type="GO" id="GO:0005789">
    <property type="term" value="C:endoplasmic reticulum membrane"/>
    <property type="evidence" value="ECO:0007669"/>
    <property type="project" value="UniProtKB-SubCell"/>
</dbReference>
<dbReference type="Pfam" id="PF03982">
    <property type="entry name" value="DAGAT"/>
    <property type="match status" value="1"/>
</dbReference>
<reference evidence="15" key="1">
    <citation type="submission" date="2023-08" db="EMBL/GenBank/DDBJ databases">
        <authorList>
            <person name="Chen Y."/>
            <person name="Shah S."/>
            <person name="Dougan E. K."/>
            <person name="Thang M."/>
            <person name="Chan C."/>
        </authorList>
    </citation>
    <scope>NUCLEOTIDE SEQUENCE</scope>
</reference>
<evidence type="ECO:0000313" key="16">
    <source>
        <dbReference type="Proteomes" id="UP001178507"/>
    </source>
</evidence>
<organism evidence="15 16">
    <name type="scientific">Effrenium voratum</name>
    <dbReference type="NCBI Taxonomy" id="2562239"/>
    <lineage>
        <taxon>Eukaryota</taxon>
        <taxon>Sar</taxon>
        <taxon>Alveolata</taxon>
        <taxon>Dinophyceae</taxon>
        <taxon>Suessiales</taxon>
        <taxon>Symbiodiniaceae</taxon>
        <taxon>Effrenium</taxon>
    </lineage>
</organism>
<evidence type="ECO:0000256" key="8">
    <source>
        <dbReference type="ARBA" id="ARBA00022798"/>
    </source>
</evidence>
<dbReference type="AlphaFoldDB" id="A0AA36JKZ3"/>
<evidence type="ECO:0000256" key="6">
    <source>
        <dbReference type="ARBA" id="ARBA00022679"/>
    </source>
</evidence>
<evidence type="ECO:0000256" key="2">
    <source>
        <dbReference type="ARBA" id="ARBA00004771"/>
    </source>
</evidence>
<proteinExistence type="inferred from homology"/>
<evidence type="ECO:0000256" key="3">
    <source>
        <dbReference type="ARBA" id="ARBA00005189"/>
    </source>
</evidence>
<evidence type="ECO:0000256" key="13">
    <source>
        <dbReference type="ARBA" id="ARBA00023315"/>
    </source>
</evidence>
<dbReference type="EMBL" id="CAUJNA010003705">
    <property type="protein sequence ID" value="CAJ1408152.1"/>
    <property type="molecule type" value="Genomic_DNA"/>
</dbReference>
<keyword evidence="9 14" id="KW-0256">Endoplasmic reticulum</keyword>
<dbReference type="PANTHER" id="PTHR12317:SF0">
    <property type="entry name" value="ACYLTRANSFERASE"/>
    <property type="match status" value="1"/>
</dbReference>
<dbReference type="Proteomes" id="UP001178507">
    <property type="component" value="Unassembled WGS sequence"/>
</dbReference>
<comment type="subcellular location">
    <subcellularLocation>
        <location evidence="1 14">Endoplasmic reticulum membrane</location>
        <topology evidence="1 14">Multi-pass membrane protein</topology>
    </subcellularLocation>
</comment>